<dbReference type="PROSITE" id="PS50977">
    <property type="entry name" value="HTH_TETR_2"/>
    <property type="match status" value="1"/>
</dbReference>
<dbReference type="Proteomes" id="UP000253606">
    <property type="component" value="Chromosome"/>
</dbReference>
<dbReference type="PANTHER" id="PTHR30055">
    <property type="entry name" value="HTH-TYPE TRANSCRIPTIONAL REGULATOR RUTR"/>
    <property type="match status" value="1"/>
</dbReference>
<keyword evidence="7" id="KW-1185">Reference proteome</keyword>
<evidence type="ECO:0000256" key="2">
    <source>
        <dbReference type="ARBA" id="ARBA00023125"/>
    </source>
</evidence>
<protein>
    <submittedName>
        <fullName evidence="6">Transcriptional regulator, TetR family</fullName>
    </submittedName>
</protein>
<dbReference type="OrthoDB" id="9808189at2"/>
<dbReference type="RefSeq" id="WP_114210150.1">
    <property type="nucleotide sequence ID" value="NZ_CP030840.1"/>
</dbReference>
<dbReference type="EMBL" id="CP030840">
    <property type="protein sequence ID" value="AXC15471.1"/>
    <property type="molecule type" value="Genomic_DNA"/>
</dbReference>
<evidence type="ECO:0000259" key="5">
    <source>
        <dbReference type="PROSITE" id="PS50977"/>
    </source>
</evidence>
<dbReference type="InterPro" id="IPR009057">
    <property type="entry name" value="Homeodomain-like_sf"/>
</dbReference>
<feature type="domain" description="HTH tetR-type" evidence="5">
    <location>
        <begin position="23"/>
        <end position="83"/>
    </location>
</feature>
<evidence type="ECO:0000256" key="3">
    <source>
        <dbReference type="ARBA" id="ARBA00023163"/>
    </source>
</evidence>
<feature type="DNA-binding region" description="H-T-H motif" evidence="4">
    <location>
        <begin position="46"/>
        <end position="65"/>
    </location>
</feature>
<keyword evidence="1" id="KW-0805">Transcription regulation</keyword>
<evidence type="ECO:0000313" key="6">
    <source>
        <dbReference type="EMBL" id="AXC15471.1"/>
    </source>
</evidence>
<dbReference type="SUPFAM" id="SSF46689">
    <property type="entry name" value="Homeodomain-like"/>
    <property type="match status" value="1"/>
</dbReference>
<reference evidence="6 7" key="1">
    <citation type="journal article" date="2018" name="Front. Microbiol.">
        <title>Hydrolytic Capabilities as a Key to Environmental Success: Chitinolytic and Cellulolytic Acidobacteria From Acidic Sub-arctic Soils and Boreal Peatlands.</title>
        <authorList>
            <person name="Belova S.E."/>
            <person name="Ravin N.V."/>
            <person name="Pankratov T.A."/>
            <person name="Rakitin A.L."/>
            <person name="Ivanova A.A."/>
            <person name="Beletsky A.V."/>
            <person name="Mardanov A.V."/>
            <person name="Sinninghe Damste J.S."/>
            <person name="Dedysh S.N."/>
        </authorList>
    </citation>
    <scope>NUCLEOTIDE SEQUENCE [LARGE SCALE GENOMIC DNA]</scope>
    <source>
        <strain evidence="6 7">SBC82</strain>
    </source>
</reference>
<dbReference type="GO" id="GO:0003700">
    <property type="term" value="F:DNA-binding transcription factor activity"/>
    <property type="evidence" value="ECO:0007669"/>
    <property type="project" value="TreeGrafter"/>
</dbReference>
<sequence>MTKKQAAAEALKPRKTPLQQRSAETVAVVLEAAARILEQRGFDGFNTNAIAECAGVSIGSLYQYFRSKDALLSGLIEREVAPLLAVGEGLEQHSTFRAALKSYIGASIRHQMKRPKLARLIDVAEKREAFKSQVSGTTSRLQIIMEKMLSLPDAPKVPNHDVAAADLLALMRGLIDAAGERGEGESNELLQRTEGAVWGYLRSYAKKPSKTLRT</sequence>
<dbReference type="Gene3D" id="1.10.357.10">
    <property type="entry name" value="Tetracycline Repressor, domain 2"/>
    <property type="match status" value="1"/>
</dbReference>
<dbReference type="GO" id="GO:0000976">
    <property type="term" value="F:transcription cis-regulatory region binding"/>
    <property type="evidence" value="ECO:0007669"/>
    <property type="project" value="TreeGrafter"/>
</dbReference>
<keyword evidence="2 4" id="KW-0238">DNA-binding</keyword>
<organism evidence="6 7">
    <name type="scientific">Acidisarcina polymorpha</name>
    <dbReference type="NCBI Taxonomy" id="2211140"/>
    <lineage>
        <taxon>Bacteria</taxon>
        <taxon>Pseudomonadati</taxon>
        <taxon>Acidobacteriota</taxon>
        <taxon>Terriglobia</taxon>
        <taxon>Terriglobales</taxon>
        <taxon>Acidobacteriaceae</taxon>
        <taxon>Acidisarcina</taxon>
    </lineage>
</organism>
<dbReference type="Pfam" id="PF00440">
    <property type="entry name" value="TetR_N"/>
    <property type="match status" value="1"/>
</dbReference>
<evidence type="ECO:0000256" key="1">
    <source>
        <dbReference type="ARBA" id="ARBA00023015"/>
    </source>
</evidence>
<proteinExistence type="predicted"/>
<keyword evidence="3" id="KW-0804">Transcription</keyword>
<dbReference type="InterPro" id="IPR001647">
    <property type="entry name" value="HTH_TetR"/>
</dbReference>
<dbReference type="AlphaFoldDB" id="A0A2Z5G8Q0"/>
<dbReference type="PANTHER" id="PTHR30055:SF234">
    <property type="entry name" value="HTH-TYPE TRANSCRIPTIONAL REGULATOR BETI"/>
    <property type="match status" value="1"/>
</dbReference>
<dbReference type="InterPro" id="IPR050109">
    <property type="entry name" value="HTH-type_TetR-like_transc_reg"/>
</dbReference>
<dbReference type="KEGG" id="abas:ACPOL_6230"/>
<gene>
    <name evidence="6" type="ORF">ACPOL_6230</name>
</gene>
<accession>A0A2Z5G8Q0</accession>
<dbReference type="PRINTS" id="PR00455">
    <property type="entry name" value="HTHTETR"/>
</dbReference>
<evidence type="ECO:0000256" key="4">
    <source>
        <dbReference type="PROSITE-ProRule" id="PRU00335"/>
    </source>
</evidence>
<name>A0A2Z5G8Q0_9BACT</name>
<evidence type="ECO:0000313" key="7">
    <source>
        <dbReference type="Proteomes" id="UP000253606"/>
    </source>
</evidence>